<organism evidence="1 2">
    <name type="scientific">Panicum virgatum</name>
    <name type="common">Blackwell switchgrass</name>
    <dbReference type="NCBI Taxonomy" id="38727"/>
    <lineage>
        <taxon>Eukaryota</taxon>
        <taxon>Viridiplantae</taxon>
        <taxon>Streptophyta</taxon>
        <taxon>Embryophyta</taxon>
        <taxon>Tracheophyta</taxon>
        <taxon>Spermatophyta</taxon>
        <taxon>Magnoliopsida</taxon>
        <taxon>Liliopsida</taxon>
        <taxon>Poales</taxon>
        <taxon>Poaceae</taxon>
        <taxon>PACMAD clade</taxon>
        <taxon>Panicoideae</taxon>
        <taxon>Panicodae</taxon>
        <taxon>Paniceae</taxon>
        <taxon>Panicinae</taxon>
        <taxon>Panicum</taxon>
        <taxon>Panicum sect. Hiantes</taxon>
    </lineage>
</organism>
<evidence type="ECO:0000313" key="2">
    <source>
        <dbReference type="Proteomes" id="UP000823388"/>
    </source>
</evidence>
<accession>A0A8T0UEJ6</accession>
<sequence length="80" mass="9029">MENILRLYGLDELLCEQTSFSTWASAIQPNLTTCQCVIAPPTREHAIHFTLSVDHFKCGGNPLKMANLYSEIIYSPPFKL</sequence>
<evidence type="ECO:0000313" key="1">
    <source>
        <dbReference type="EMBL" id="KAG2621060.1"/>
    </source>
</evidence>
<keyword evidence="2" id="KW-1185">Reference proteome</keyword>
<gene>
    <name evidence="1" type="ORF">PVAP13_3NG225763</name>
</gene>
<reference evidence="1" key="1">
    <citation type="submission" date="2020-05" db="EMBL/GenBank/DDBJ databases">
        <title>WGS assembly of Panicum virgatum.</title>
        <authorList>
            <person name="Lovell J.T."/>
            <person name="Jenkins J."/>
            <person name="Shu S."/>
            <person name="Juenger T.E."/>
            <person name="Schmutz J."/>
        </authorList>
    </citation>
    <scope>NUCLEOTIDE SEQUENCE</scope>
    <source>
        <strain evidence="1">AP13</strain>
    </source>
</reference>
<comment type="caution">
    <text evidence="1">The sequence shown here is derived from an EMBL/GenBank/DDBJ whole genome shotgun (WGS) entry which is preliminary data.</text>
</comment>
<dbReference type="Proteomes" id="UP000823388">
    <property type="component" value="Chromosome 3N"/>
</dbReference>
<proteinExistence type="predicted"/>
<dbReference type="AlphaFoldDB" id="A0A8T0UEJ6"/>
<dbReference type="EMBL" id="CM029042">
    <property type="protein sequence ID" value="KAG2621060.1"/>
    <property type="molecule type" value="Genomic_DNA"/>
</dbReference>
<protein>
    <submittedName>
        <fullName evidence="1">Uncharacterized protein</fullName>
    </submittedName>
</protein>
<name>A0A8T0UEJ6_PANVG</name>